<dbReference type="AlphaFoldDB" id="A0A0D2JP98"/>
<dbReference type="HAMAP" id="MF_01043">
    <property type="entry name" value="PlsY"/>
    <property type="match status" value="1"/>
</dbReference>
<comment type="pathway">
    <text evidence="10">Lipid metabolism; phospholipid metabolism.</text>
</comment>
<dbReference type="RefSeq" id="WP_044351857.1">
    <property type="nucleotide sequence ID" value="NZ_AZAC01000056.1"/>
</dbReference>
<dbReference type="InParanoid" id="A0A0D2JP98"/>
<dbReference type="EMBL" id="AZAC01000056">
    <property type="protein sequence ID" value="KIX11310.1"/>
    <property type="molecule type" value="Genomic_DNA"/>
</dbReference>
<evidence type="ECO:0000313" key="11">
    <source>
        <dbReference type="EMBL" id="KIX11310.1"/>
    </source>
</evidence>
<comment type="subcellular location">
    <subcellularLocation>
        <location evidence="10">Cell membrane</location>
        <topology evidence="10">Multi-pass membrane protein</topology>
    </subcellularLocation>
</comment>
<keyword evidence="12" id="KW-1185">Reference proteome</keyword>
<evidence type="ECO:0000256" key="10">
    <source>
        <dbReference type="HAMAP-Rule" id="MF_01043"/>
    </source>
</evidence>
<dbReference type="GO" id="GO:0005886">
    <property type="term" value="C:plasma membrane"/>
    <property type="evidence" value="ECO:0007669"/>
    <property type="project" value="UniProtKB-SubCell"/>
</dbReference>
<comment type="function">
    <text evidence="10">Catalyzes the transfer of an acyl group from acyl-phosphate (acyl-PO(4)) to glycerol-3-phosphate (G3P) to form lysophosphatidic acid (LPA). This enzyme utilizes acyl-phosphate as fatty acyl donor, but not acyl-CoA or acyl-ACP.</text>
</comment>
<organism evidence="11 12">
    <name type="scientific">Dethiosulfatarculus sandiegensis</name>
    <dbReference type="NCBI Taxonomy" id="1429043"/>
    <lineage>
        <taxon>Bacteria</taxon>
        <taxon>Pseudomonadati</taxon>
        <taxon>Thermodesulfobacteriota</taxon>
        <taxon>Desulfarculia</taxon>
        <taxon>Desulfarculales</taxon>
        <taxon>Desulfarculaceae</taxon>
        <taxon>Dethiosulfatarculus</taxon>
    </lineage>
</organism>
<keyword evidence="8 10" id="KW-0594">Phospholipid biosynthesis</keyword>
<feature type="transmembrane region" description="Helical" evidence="10">
    <location>
        <begin position="153"/>
        <end position="175"/>
    </location>
</feature>
<keyword evidence="4 10" id="KW-0812">Transmembrane</keyword>
<dbReference type="GO" id="GO:0008654">
    <property type="term" value="P:phospholipid biosynthetic process"/>
    <property type="evidence" value="ECO:0007669"/>
    <property type="project" value="UniProtKB-UniRule"/>
</dbReference>
<dbReference type="Pfam" id="PF02660">
    <property type="entry name" value="G3P_acyltransf"/>
    <property type="match status" value="1"/>
</dbReference>
<evidence type="ECO:0000313" key="12">
    <source>
        <dbReference type="Proteomes" id="UP000032233"/>
    </source>
</evidence>
<gene>
    <name evidence="10" type="primary">plsY</name>
    <name evidence="11" type="ORF">X474_23615</name>
</gene>
<keyword evidence="3 10" id="KW-0808">Transferase</keyword>
<keyword evidence="1 10" id="KW-1003">Cell membrane</keyword>
<dbReference type="STRING" id="1429043.X474_23615"/>
<evidence type="ECO:0000256" key="5">
    <source>
        <dbReference type="ARBA" id="ARBA00022989"/>
    </source>
</evidence>
<feature type="transmembrane region" description="Helical" evidence="10">
    <location>
        <begin position="110"/>
        <end position="133"/>
    </location>
</feature>
<comment type="caution">
    <text evidence="11">The sequence shown here is derived from an EMBL/GenBank/DDBJ whole genome shotgun (WGS) entry which is preliminary data.</text>
</comment>
<evidence type="ECO:0000256" key="1">
    <source>
        <dbReference type="ARBA" id="ARBA00022475"/>
    </source>
</evidence>
<evidence type="ECO:0000256" key="3">
    <source>
        <dbReference type="ARBA" id="ARBA00022679"/>
    </source>
</evidence>
<name>A0A0D2JP98_9BACT</name>
<dbReference type="OrthoDB" id="9777124at2"/>
<protein>
    <recommendedName>
        <fullName evidence="10">Glycerol-3-phosphate acyltransferase</fullName>
    </recommendedName>
    <alternativeName>
        <fullName evidence="10">Acyl-PO4 G3P acyltransferase</fullName>
    </alternativeName>
    <alternativeName>
        <fullName evidence="10">Acyl-phosphate--glycerol-3-phosphate acyltransferase</fullName>
    </alternativeName>
    <alternativeName>
        <fullName evidence="10">G3P acyltransferase</fullName>
        <shortName evidence="10">GPAT</shortName>
        <ecNumber evidence="10">2.3.1.275</ecNumber>
    </alternativeName>
    <alternativeName>
        <fullName evidence="10">Lysophosphatidic acid synthase</fullName>
        <shortName evidence="10">LPA synthase</shortName>
    </alternativeName>
</protein>
<proteinExistence type="inferred from homology"/>
<dbReference type="Proteomes" id="UP000032233">
    <property type="component" value="Unassembled WGS sequence"/>
</dbReference>
<evidence type="ECO:0000256" key="2">
    <source>
        <dbReference type="ARBA" id="ARBA00022516"/>
    </source>
</evidence>
<sequence length="197" mass="21007">MLLFFTLFIAAYLLGSIPFGLVICRASGNPDPREGGSGNIGATNVARQAGKPAGVATLILDICKGFLPTYAAFQYLPEWQAALVGVAAFTGHIWPLYLRFKGGKGVATALGVYLGYSPLALAGILAMLIWALLRYEYMSVGSLAGAFSAPVMLALAGESISLILASIVMAFLMAWRHKDNIARLKAGQEHPINFRKN</sequence>
<dbReference type="PATRIC" id="fig|1429043.3.peg.4995"/>
<evidence type="ECO:0000256" key="4">
    <source>
        <dbReference type="ARBA" id="ARBA00022692"/>
    </source>
</evidence>
<keyword evidence="6 10" id="KW-0443">Lipid metabolism</keyword>
<keyword evidence="2 10" id="KW-0444">Lipid biosynthesis</keyword>
<comment type="subunit">
    <text evidence="10">Probably interacts with PlsX.</text>
</comment>
<dbReference type="GO" id="GO:0043772">
    <property type="term" value="F:acyl-phosphate glycerol-3-phosphate acyltransferase activity"/>
    <property type="evidence" value="ECO:0007669"/>
    <property type="project" value="UniProtKB-UniRule"/>
</dbReference>
<dbReference type="PANTHER" id="PTHR30309:SF0">
    <property type="entry name" value="GLYCEROL-3-PHOSPHATE ACYLTRANSFERASE-RELATED"/>
    <property type="match status" value="1"/>
</dbReference>
<evidence type="ECO:0000256" key="9">
    <source>
        <dbReference type="ARBA" id="ARBA00023264"/>
    </source>
</evidence>
<evidence type="ECO:0000256" key="6">
    <source>
        <dbReference type="ARBA" id="ARBA00023098"/>
    </source>
</evidence>
<dbReference type="FunCoup" id="A0A0D2JP98">
    <property type="interactions" value="253"/>
</dbReference>
<keyword evidence="5 10" id="KW-1133">Transmembrane helix</keyword>
<dbReference type="NCBIfam" id="TIGR00023">
    <property type="entry name" value="glycerol-3-phosphate 1-O-acyltransferase PlsY"/>
    <property type="match status" value="1"/>
</dbReference>
<accession>A0A0D2JP98</accession>
<dbReference type="EC" id="2.3.1.275" evidence="10"/>
<comment type="caution">
    <text evidence="10">Lacks conserved residue(s) required for the propagation of feature annotation.</text>
</comment>
<keyword evidence="7 10" id="KW-0472">Membrane</keyword>
<keyword evidence="9 10" id="KW-1208">Phospholipid metabolism</keyword>
<comment type="similarity">
    <text evidence="10">Belongs to the PlsY family.</text>
</comment>
<dbReference type="SMART" id="SM01207">
    <property type="entry name" value="G3P_acyltransf"/>
    <property type="match status" value="1"/>
</dbReference>
<comment type="catalytic activity">
    <reaction evidence="10">
        <text>an acyl phosphate + sn-glycerol 3-phosphate = a 1-acyl-sn-glycero-3-phosphate + phosphate</text>
        <dbReference type="Rhea" id="RHEA:34075"/>
        <dbReference type="ChEBI" id="CHEBI:43474"/>
        <dbReference type="ChEBI" id="CHEBI:57597"/>
        <dbReference type="ChEBI" id="CHEBI:57970"/>
        <dbReference type="ChEBI" id="CHEBI:59918"/>
        <dbReference type="EC" id="2.3.1.275"/>
    </reaction>
</comment>
<dbReference type="PANTHER" id="PTHR30309">
    <property type="entry name" value="INNER MEMBRANE PROTEIN YGIH"/>
    <property type="match status" value="1"/>
</dbReference>
<feature type="transmembrane region" description="Helical" evidence="10">
    <location>
        <begin position="79"/>
        <end position="98"/>
    </location>
</feature>
<reference evidence="11 12" key="1">
    <citation type="submission" date="2013-11" db="EMBL/GenBank/DDBJ databases">
        <title>Metagenomic analysis of a methanogenic consortium involved in long chain n-alkane degradation.</title>
        <authorList>
            <person name="Davidova I.A."/>
            <person name="Callaghan A.V."/>
            <person name="Wawrik B."/>
            <person name="Pruitt S."/>
            <person name="Marks C."/>
            <person name="Duncan K.E."/>
            <person name="Suflita J.M."/>
        </authorList>
    </citation>
    <scope>NUCLEOTIDE SEQUENCE [LARGE SCALE GENOMIC DNA]</scope>
    <source>
        <strain evidence="11 12">SPR</strain>
    </source>
</reference>
<dbReference type="InterPro" id="IPR003811">
    <property type="entry name" value="G3P_acylTferase_PlsY"/>
</dbReference>
<evidence type="ECO:0000256" key="7">
    <source>
        <dbReference type="ARBA" id="ARBA00023136"/>
    </source>
</evidence>
<dbReference type="UniPathway" id="UPA00085"/>
<evidence type="ECO:0000256" key="8">
    <source>
        <dbReference type="ARBA" id="ARBA00023209"/>
    </source>
</evidence>